<dbReference type="FunFam" id="3.40.50.880:FF:000059">
    <property type="entry name" value="4-methyl-5(B-hydroxyethyl)-thiazole monophosphate biosynthesis enzyme"/>
    <property type="match status" value="1"/>
</dbReference>
<dbReference type="SUPFAM" id="SSF52317">
    <property type="entry name" value="Class I glutamine amidotransferase-like"/>
    <property type="match status" value="1"/>
</dbReference>
<dbReference type="NCBIfam" id="TIGR01383">
    <property type="entry name" value="not_thiJ"/>
    <property type="match status" value="1"/>
</dbReference>
<evidence type="ECO:0000313" key="3">
    <source>
        <dbReference type="Proteomes" id="UP000028090"/>
    </source>
</evidence>
<reference evidence="2 3" key="1">
    <citation type="submission" date="2014-05" db="EMBL/GenBank/DDBJ databases">
        <authorList>
            <person name="Daugherty S.C."/>
            <person name="Tallon L.J."/>
            <person name="Sadzewicz L."/>
            <person name="Kilian M."/>
            <person name="Tettelin H."/>
        </authorList>
    </citation>
    <scope>NUCLEOTIDE SEQUENCE [LARGE SCALE GENOMIC DNA]</scope>
    <source>
        <strain evidence="2 3">SK629</strain>
    </source>
</reference>
<evidence type="ECO:0000259" key="1">
    <source>
        <dbReference type="Pfam" id="PF01965"/>
    </source>
</evidence>
<dbReference type="Proteomes" id="UP000028090">
    <property type="component" value="Unassembled WGS sequence"/>
</dbReference>
<dbReference type="CDD" id="cd03135">
    <property type="entry name" value="GATase1_DJ-1"/>
    <property type="match status" value="1"/>
</dbReference>
<dbReference type="InterPro" id="IPR006287">
    <property type="entry name" value="DJ-1"/>
</dbReference>
<dbReference type="OrthoDB" id="9800516at2"/>
<dbReference type="Pfam" id="PF01965">
    <property type="entry name" value="DJ-1_PfpI"/>
    <property type="match status" value="1"/>
</dbReference>
<dbReference type="GO" id="GO:0005737">
    <property type="term" value="C:cytoplasm"/>
    <property type="evidence" value="ECO:0007669"/>
    <property type="project" value="TreeGrafter"/>
</dbReference>
<dbReference type="AlphaFoldDB" id="A0A081PVP1"/>
<organism evidence="2 3">
    <name type="scientific">Streptococcus mitis</name>
    <dbReference type="NCBI Taxonomy" id="28037"/>
    <lineage>
        <taxon>Bacteria</taxon>
        <taxon>Bacillati</taxon>
        <taxon>Bacillota</taxon>
        <taxon>Bacilli</taxon>
        <taxon>Lactobacillales</taxon>
        <taxon>Streptococcaceae</taxon>
        <taxon>Streptococcus</taxon>
        <taxon>Streptococcus mitis group</taxon>
    </lineage>
</organism>
<gene>
    <name evidence="2" type="ORF">SK629_1394</name>
</gene>
<dbReference type="InterPro" id="IPR002818">
    <property type="entry name" value="DJ-1/PfpI"/>
</dbReference>
<sequence>MVKVAVMLAQGFEEIEALTVVDVLRRASITCDMVGFEEQVTGSHAIQVRADRIFDGDLSDYDMIVLPGGMPGSAHLRENQALIQELQSFEQEGKKLAAICAAPIALNQAGVLKNKKYTCYDGVQEQILDGQYVKETVVVDGHLTTSRGPSTALAFAYELVEQLGGDAESLRAGMLYRDVFGENQ</sequence>
<dbReference type="InterPro" id="IPR029062">
    <property type="entry name" value="Class_I_gatase-like"/>
</dbReference>
<dbReference type="InterPro" id="IPR050325">
    <property type="entry name" value="Prot/Nucl_acid_deglycase"/>
</dbReference>
<protein>
    <submittedName>
        <fullName evidence="2">DJ-1 family protein</fullName>
    </submittedName>
</protein>
<evidence type="ECO:0000313" key="2">
    <source>
        <dbReference type="EMBL" id="KEQ34764.1"/>
    </source>
</evidence>
<dbReference type="PANTHER" id="PTHR48094">
    <property type="entry name" value="PROTEIN/NUCLEIC ACID DEGLYCASE DJ-1-RELATED"/>
    <property type="match status" value="1"/>
</dbReference>
<dbReference type="RefSeq" id="WP_042901171.1">
    <property type="nucleotide sequence ID" value="NZ_JPFU01000013.1"/>
</dbReference>
<dbReference type="PATRIC" id="fig|28037.95.peg.1326"/>
<comment type="caution">
    <text evidence="2">The sequence shown here is derived from an EMBL/GenBank/DDBJ whole genome shotgun (WGS) entry which is preliminary data.</text>
</comment>
<dbReference type="EMBL" id="JPFU01000013">
    <property type="protein sequence ID" value="KEQ34764.1"/>
    <property type="molecule type" value="Genomic_DNA"/>
</dbReference>
<dbReference type="Gene3D" id="3.40.50.880">
    <property type="match status" value="1"/>
</dbReference>
<accession>A0A081PVP1</accession>
<name>A0A081PVP1_STRMT</name>
<dbReference type="PANTHER" id="PTHR48094:SF12">
    <property type="entry name" value="PARKINSON DISEASE PROTEIN 7 HOMOLOG"/>
    <property type="match status" value="1"/>
</dbReference>
<feature type="domain" description="DJ-1/PfpI" evidence="1">
    <location>
        <begin position="3"/>
        <end position="162"/>
    </location>
</feature>
<proteinExistence type="predicted"/>